<name>A0A834TZ74_9FABA</name>
<proteinExistence type="predicted"/>
<keyword evidence="1" id="KW-0677">Repeat</keyword>
<dbReference type="InterPro" id="IPR027417">
    <property type="entry name" value="P-loop_NTPase"/>
</dbReference>
<keyword evidence="2" id="KW-0611">Plant defense</keyword>
<dbReference type="SUPFAM" id="SSF52540">
    <property type="entry name" value="P-loop containing nucleoside triphosphate hydrolases"/>
    <property type="match status" value="1"/>
</dbReference>
<accession>A0A834TZ74</accession>
<dbReference type="SUPFAM" id="SSF52047">
    <property type="entry name" value="RNI-like"/>
    <property type="match status" value="1"/>
</dbReference>
<dbReference type="Pfam" id="PF00560">
    <property type="entry name" value="LRR_1"/>
    <property type="match status" value="1"/>
</dbReference>
<evidence type="ECO:0000256" key="1">
    <source>
        <dbReference type="ARBA" id="ARBA00022737"/>
    </source>
</evidence>
<dbReference type="InterPro" id="IPR001611">
    <property type="entry name" value="Leu-rich_rpt"/>
</dbReference>
<evidence type="ECO:0000256" key="2">
    <source>
        <dbReference type="ARBA" id="ARBA00022821"/>
    </source>
</evidence>
<evidence type="ECO:0000259" key="3">
    <source>
        <dbReference type="Pfam" id="PF23598"/>
    </source>
</evidence>
<dbReference type="AlphaFoldDB" id="A0A834TZ74"/>
<evidence type="ECO:0000313" key="4">
    <source>
        <dbReference type="EMBL" id="KAF7828760.1"/>
    </source>
</evidence>
<dbReference type="PANTHER" id="PTHR36766:SF21">
    <property type="entry name" value="NB-ARC DOMAIN DISEASE RESISTANCE PROTEIN"/>
    <property type="match status" value="1"/>
</dbReference>
<dbReference type="InterPro" id="IPR032675">
    <property type="entry name" value="LRR_dom_sf"/>
</dbReference>
<sequence length="521" mass="59387">MEPLRHEDALTLFSYFALPKDNNSSYVPDESLIQEVVKACRGSPLVIQVIGRSLCQQPYDVWQKMVNSWSQGHSILDLDTNLLNFLQKGFDVLVDKSNVKECFMDLGLFPEDQKIPVTALIDMWTVLYDLDDEGVEAMNIIYRLTSRNLANLLITRKVESNTDNFYNNHFIMQHDLLRELAIYQSSQEPFEQRKRLIVDINENNHRWSLKEKQQGVIACISSALLKCCAKLKQQHVIARTLSISTDETFTSDFCDMEPTETKVMILNVRTKEYSLPAFIEKMRKLMVLLLTNYGFHTTELKNFHLLGSLPNLKRIRLEKVSVPSLGTLKNLRKLSLYMCNTSEAFEESTMPISDALPNLVELNIDYCKDIVKLPNGICGIKPLKKLSISNCHKFSALPQDIGNLDNLEVMRLNSCTDLEVIPDSIGKLNKLRFLDISNCISLRNLPEDIGNLKNLGVVYMTGCSRCELPMSVAYLEHLKSVTCDEETAASWEVLKPMLPNLRIVVPQVDVNLNWLLGTRDS</sequence>
<dbReference type="EMBL" id="JAAIUW010000006">
    <property type="protein sequence ID" value="KAF7828760.1"/>
    <property type="molecule type" value="Genomic_DNA"/>
</dbReference>
<dbReference type="Gene3D" id="1.10.10.10">
    <property type="entry name" value="Winged helix-like DNA-binding domain superfamily/Winged helix DNA-binding domain"/>
    <property type="match status" value="1"/>
</dbReference>
<dbReference type="Gene3D" id="1.10.8.430">
    <property type="entry name" value="Helical domain of apoptotic protease-activating factors"/>
    <property type="match status" value="1"/>
</dbReference>
<dbReference type="PRINTS" id="PR00364">
    <property type="entry name" value="DISEASERSIST"/>
</dbReference>
<dbReference type="GO" id="GO:0043531">
    <property type="term" value="F:ADP binding"/>
    <property type="evidence" value="ECO:0007669"/>
    <property type="project" value="InterPro"/>
</dbReference>
<feature type="domain" description="Disease resistance R13L4/SHOC-2-like LRR" evidence="3">
    <location>
        <begin position="265"/>
        <end position="412"/>
    </location>
</feature>
<dbReference type="GO" id="GO:0006952">
    <property type="term" value="P:defense response"/>
    <property type="evidence" value="ECO:0007669"/>
    <property type="project" value="UniProtKB-KW"/>
</dbReference>
<dbReference type="Proteomes" id="UP000634136">
    <property type="component" value="Unassembled WGS sequence"/>
</dbReference>
<dbReference type="PANTHER" id="PTHR36766">
    <property type="entry name" value="PLANT BROAD-SPECTRUM MILDEW RESISTANCE PROTEIN RPW8"/>
    <property type="match status" value="1"/>
</dbReference>
<dbReference type="Gene3D" id="3.80.10.10">
    <property type="entry name" value="Ribonuclease Inhibitor"/>
    <property type="match status" value="1"/>
</dbReference>
<protein>
    <submittedName>
        <fullName evidence="4">Putative disease resistance protein</fullName>
    </submittedName>
</protein>
<dbReference type="InterPro" id="IPR042197">
    <property type="entry name" value="Apaf_helical"/>
</dbReference>
<dbReference type="InterPro" id="IPR036388">
    <property type="entry name" value="WH-like_DNA-bd_sf"/>
</dbReference>
<organism evidence="4 5">
    <name type="scientific">Senna tora</name>
    <dbReference type="NCBI Taxonomy" id="362788"/>
    <lineage>
        <taxon>Eukaryota</taxon>
        <taxon>Viridiplantae</taxon>
        <taxon>Streptophyta</taxon>
        <taxon>Embryophyta</taxon>
        <taxon>Tracheophyta</taxon>
        <taxon>Spermatophyta</taxon>
        <taxon>Magnoliopsida</taxon>
        <taxon>eudicotyledons</taxon>
        <taxon>Gunneridae</taxon>
        <taxon>Pentapetalae</taxon>
        <taxon>rosids</taxon>
        <taxon>fabids</taxon>
        <taxon>Fabales</taxon>
        <taxon>Fabaceae</taxon>
        <taxon>Caesalpinioideae</taxon>
        <taxon>Cassia clade</taxon>
        <taxon>Senna</taxon>
    </lineage>
</organism>
<gene>
    <name evidence="4" type="ORF">G2W53_019924</name>
</gene>
<evidence type="ECO:0000313" key="5">
    <source>
        <dbReference type="Proteomes" id="UP000634136"/>
    </source>
</evidence>
<keyword evidence="5" id="KW-1185">Reference proteome</keyword>
<comment type="caution">
    <text evidence="4">The sequence shown here is derived from an EMBL/GenBank/DDBJ whole genome shotgun (WGS) entry which is preliminary data.</text>
</comment>
<dbReference type="Pfam" id="PF23598">
    <property type="entry name" value="LRR_14"/>
    <property type="match status" value="1"/>
</dbReference>
<dbReference type="OrthoDB" id="2016095at2759"/>
<dbReference type="InterPro" id="IPR055414">
    <property type="entry name" value="LRR_R13L4/SHOC2-like"/>
</dbReference>
<reference evidence="4" key="1">
    <citation type="submission" date="2020-09" db="EMBL/GenBank/DDBJ databases">
        <title>Genome-Enabled Discovery of Anthraquinone Biosynthesis in Senna tora.</title>
        <authorList>
            <person name="Kang S.-H."/>
            <person name="Pandey R.P."/>
            <person name="Lee C.-M."/>
            <person name="Sim J.-S."/>
            <person name="Jeong J.-T."/>
            <person name="Choi B.-S."/>
            <person name="Jung M."/>
            <person name="Ginzburg D."/>
            <person name="Zhao K."/>
            <person name="Won S.Y."/>
            <person name="Oh T.-J."/>
            <person name="Yu Y."/>
            <person name="Kim N.-H."/>
            <person name="Lee O.R."/>
            <person name="Lee T.-H."/>
            <person name="Bashyal P."/>
            <person name="Kim T.-S."/>
            <person name="Lee W.-H."/>
            <person name="Kawkins C."/>
            <person name="Kim C.-K."/>
            <person name="Kim J.S."/>
            <person name="Ahn B.O."/>
            <person name="Rhee S.Y."/>
            <person name="Sohng J.K."/>
        </authorList>
    </citation>
    <scope>NUCLEOTIDE SEQUENCE</scope>
    <source>
        <tissue evidence="4">Leaf</tissue>
    </source>
</reference>